<evidence type="ECO:0000256" key="1">
    <source>
        <dbReference type="SAM" id="MobiDB-lite"/>
    </source>
</evidence>
<dbReference type="HOGENOM" id="CLU_2528372_0_0_1"/>
<feature type="region of interest" description="Disordered" evidence="1">
    <location>
        <begin position="38"/>
        <end position="72"/>
    </location>
</feature>
<dbReference type="AlphaFoldDB" id="A0A0C3JS13"/>
<name>A0A0C3JS13_PISTI</name>
<reference evidence="3" key="2">
    <citation type="submission" date="2015-01" db="EMBL/GenBank/DDBJ databases">
        <title>Evolutionary Origins and Diversification of the Mycorrhizal Mutualists.</title>
        <authorList>
            <consortium name="DOE Joint Genome Institute"/>
            <consortium name="Mycorrhizal Genomics Consortium"/>
            <person name="Kohler A."/>
            <person name="Kuo A."/>
            <person name="Nagy L.G."/>
            <person name="Floudas D."/>
            <person name="Copeland A."/>
            <person name="Barry K.W."/>
            <person name="Cichocki N."/>
            <person name="Veneault-Fourrey C."/>
            <person name="LaButti K."/>
            <person name="Lindquist E.A."/>
            <person name="Lipzen A."/>
            <person name="Lundell T."/>
            <person name="Morin E."/>
            <person name="Murat C."/>
            <person name="Riley R."/>
            <person name="Ohm R."/>
            <person name="Sun H."/>
            <person name="Tunlid A."/>
            <person name="Henrissat B."/>
            <person name="Grigoriev I.V."/>
            <person name="Hibbett D.S."/>
            <person name="Martin F."/>
        </authorList>
    </citation>
    <scope>NUCLEOTIDE SEQUENCE [LARGE SCALE GENOMIC DNA]</scope>
    <source>
        <strain evidence="3">Marx 270</strain>
    </source>
</reference>
<dbReference type="InParanoid" id="A0A0C3JS13"/>
<reference evidence="2 3" key="1">
    <citation type="submission" date="2014-04" db="EMBL/GenBank/DDBJ databases">
        <authorList>
            <consortium name="DOE Joint Genome Institute"/>
            <person name="Kuo A."/>
            <person name="Kohler A."/>
            <person name="Costa M.D."/>
            <person name="Nagy L.G."/>
            <person name="Floudas D."/>
            <person name="Copeland A."/>
            <person name="Barry K.W."/>
            <person name="Cichocki N."/>
            <person name="Veneault-Fourrey C."/>
            <person name="LaButti K."/>
            <person name="Lindquist E.A."/>
            <person name="Lipzen A."/>
            <person name="Lundell T."/>
            <person name="Morin E."/>
            <person name="Murat C."/>
            <person name="Sun H."/>
            <person name="Tunlid A."/>
            <person name="Henrissat B."/>
            <person name="Grigoriev I.V."/>
            <person name="Hibbett D.S."/>
            <person name="Martin F."/>
            <person name="Nordberg H.P."/>
            <person name="Cantor M.N."/>
            <person name="Hua S.X."/>
        </authorList>
    </citation>
    <scope>NUCLEOTIDE SEQUENCE [LARGE SCALE GENOMIC DNA]</scope>
    <source>
        <strain evidence="2 3">Marx 270</strain>
    </source>
</reference>
<dbReference type="EMBL" id="KN831949">
    <property type="protein sequence ID" value="KIO11943.1"/>
    <property type="molecule type" value="Genomic_DNA"/>
</dbReference>
<feature type="compositionally biased region" description="Basic and acidic residues" evidence="1">
    <location>
        <begin position="41"/>
        <end position="57"/>
    </location>
</feature>
<proteinExistence type="predicted"/>
<keyword evidence="3" id="KW-1185">Reference proteome</keyword>
<evidence type="ECO:0000313" key="3">
    <source>
        <dbReference type="Proteomes" id="UP000054217"/>
    </source>
</evidence>
<sequence length="84" mass="9300">MTGTTHRNMIAHTDETNIARTYVCHLPLVNLPHLVGTDTHMMGKRDSPPRRRYDSPPHRSHMNEPVNGKVEGCVLTGASSAIGR</sequence>
<accession>A0A0C3JS13</accession>
<organism evidence="2 3">
    <name type="scientific">Pisolithus tinctorius Marx 270</name>
    <dbReference type="NCBI Taxonomy" id="870435"/>
    <lineage>
        <taxon>Eukaryota</taxon>
        <taxon>Fungi</taxon>
        <taxon>Dikarya</taxon>
        <taxon>Basidiomycota</taxon>
        <taxon>Agaricomycotina</taxon>
        <taxon>Agaricomycetes</taxon>
        <taxon>Agaricomycetidae</taxon>
        <taxon>Boletales</taxon>
        <taxon>Sclerodermatineae</taxon>
        <taxon>Pisolithaceae</taxon>
        <taxon>Pisolithus</taxon>
    </lineage>
</organism>
<evidence type="ECO:0000313" key="2">
    <source>
        <dbReference type="EMBL" id="KIO11943.1"/>
    </source>
</evidence>
<dbReference type="Proteomes" id="UP000054217">
    <property type="component" value="Unassembled WGS sequence"/>
</dbReference>
<protein>
    <submittedName>
        <fullName evidence="2">Uncharacterized protein</fullName>
    </submittedName>
</protein>
<gene>
    <name evidence="2" type="ORF">M404DRAFT_994635</name>
</gene>